<keyword evidence="12 14" id="KW-0511">Multifunctional enzyme</keyword>
<comment type="caution">
    <text evidence="17">The sequence shown here is derived from an EMBL/GenBank/DDBJ whole genome shotgun (WGS) entry which is preliminary data.</text>
</comment>
<dbReference type="GO" id="GO:0061605">
    <property type="term" value="F:molybdopterin-synthase adenylyltransferase activity"/>
    <property type="evidence" value="ECO:0007669"/>
    <property type="project" value="UniProtKB-EC"/>
</dbReference>
<comment type="catalytic activity">
    <reaction evidence="14">
        <text>[molybdopterin-synthase sulfur-carrier protein]-C-terminal Gly-Gly-AMP + S-sulfanyl-L-cysteinyl-[cysteine desulfurase] + AH2 = [molybdopterin-synthase sulfur-carrier protein]-C-terminal-Gly-aminoethanethioate + L-cysteinyl-[cysteine desulfurase] + A + AMP + 2 H(+)</text>
        <dbReference type="Rhea" id="RHEA:48612"/>
        <dbReference type="Rhea" id="RHEA-COMP:12157"/>
        <dbReference type="Rhea" id="RHEA-COMP:12158"/>
        <dbReference type="Rhea" id="RHEA-COMP:12159"/>
        <dbReference type="Rhea" id="RHEA-COMP:19907"/>
        <dbReference type="ChEBI" id="CHEBI:13193"/>
        <dbReference type="ChEBI" id="CHEBI:15378"/>
        <dbReference type="ChEBI" id="CHEBI:17499"/>
        <dbReference type="ChEBI" id="CHEBI:29950"/>
        <dbReference type="ChEBI" id="CHEBI:61963"/>
        <dbReference type="ChEBI" id="CHEBI:90618"/>
        <dbReference type="ChEBI" id="CHEBI:232372"/>
        <dbReference type="ChEBI" id="CHEBI:456215"/>
        <dbReference type="EC" id="2.8.1.11"/>
    </reaction>
</comment>
<evidence type="ECO:0000256" key="11">
    <source>
        <dbReference type="ARBA" id="ARBA00023150"/>
    </source>
</evidence>
<dbReference type="AlphaFoldDB" id="A0AAV9PBP8"/>
<evidence type="ECO:0000256" key="6">
    <source>
        <dbReference type="ARBA" id="ARBA00022723"/>
    </source>
</evidence>
<feature type="binding site" evidence="14">
    <location>
        <position position="136"/>
    </location>
    <ligand>
        <name>ATP</name>
        <dbReference type="ChEBI" id="CHEBI:30616"/>
    </ligand>
</feature>
<dbReference type="InterPro" id="IPR035985">
    <property type="entry name" value="Ubiquitin-activating_enz"/>
</dbReference>
<keyword evidence="10 14" id="KW-0067">ATP-binding</keyword>
<dbReference type="Pfam" id="PF00581">
    <property type="entry name" value="Rhodanese"/>
    <property type="match status" value="1"/>
</dbReference>
<dbReference type="GO" id="GO:0046872">
    <property type="term" value="F:metal ion binding"/>
    <property type="evidence" value="ECO:0007669"/>
    <property type="project" value="UniProtKB-KW"/>
</dbReference>
<dbReference type="GO" id="GO:0005524">
    <property type="term" value="F:ATP binding"/>
    <property type="evidence" value="ECO:0007669"/>
    <property type="project" value="UniProtKB-KW"/>
</dbReference>
<dbReference type="EMBL" id="JAVRRT010000009">
    <property type="protein sequence ID" value="KAK5168970.1"/>
    <property type="molecule type" value="Genomic_DNA"/>
</dbReference>
<dbReference type="EC" id="2.8.1.11" evidence="14"/>
<dbReference type="PANTHER" id="PTHR10953:SF102">
    <property type="entry name" value="ADENYLYLTRANSFERASE AND SULFURTRANSFERASE MOCS3"/>
    <property type="match status" value="1"/>
</dbReference>
<feature type="binding site" evidence="14">
    <location>
        <position position="343"/>
    </location>
    <ligand>
        <name>Zn(2+)</name>
        <dbReference type="ChEBI" id="CHEBI:29105"/>
    </ligand>
</feature>
<keyword evidence="15" id="KW-0175">Coiled coil</keyword>
<feature type="binding site" evidence="14">
    <location>
        <position position="253"/>
    </location>
    <ligand>
        <name>Zn(2+)</name>
        <dbReference type="ChEBI" id="CHEBI:29105"/>
    </ligand>
</feature>
<evidence type="ECO:0000256" key="13">
    <source>
        <dbReference type="ARBA" id="ARBA00043893"/>
    </source>
</evidence>
<comment type="subcellular location">
    <subcellularLocation>
        <location evidence="1">Cytoplasm</location>
        <location evidence="1">Cytosol</location>
    </subcellularLocation>
</comment>
<dbReference type="Gene3D" id="3.40.250.10">
    <property type="entry name" value="Rhodanese-like domain"/>
    <property type="match status" value="1"/>
</dbReference>
<evidence type="ECO:0000256" key="4">
    <source>
        <dbReference type="ARBA" id="ARBA00022694"/>
    </source>
</evidence>
<keyword evidence="7 14" id="KW-0547">Nucleotide-binding</keyword>
<evidence type="ECO:0000256" key="12">
    <source>
        <dbReference type="ARBA" id="ARBA00023268"/>
    </source>
</evidence>
<dbReference type="GO" id="GO:0042292">
    <property type="term" value="F:URM1 activating enzyme activity"/>
    <property type="evidence" value="ECO:0007669"/>
    <property type="project" value="TreeGrafter"/>
</dbReference>
<keyword evidence="2 14" id="KW-0963">Cytoplasm</keyword>
<dbReference type="GO" id="GO:0006777">
    <property type="term" value="P:Mo-molybdopterin cofactor biosynthetic process"/>
    <property type="evidence" value="ECO:0007669"/>
    <property type="project" value="UniProtKB-UniRule"/>
</dbReference>
<feature type="active site" description="Cysteine persulfide intermediate; for sulfurtransferase activity" evidence="14">
    <location>
        <position position="449"/>
    </location>
</feature>
<dbReference type="Proteomes" id="UP001337655">
    <property type="component" value="Unassembled WGS sequence"/>
</dbReference>
<dbReference type="HAMAP" id="MF_03049">
    <property type="entry name" value="MOCS3_Uba4"/>
    <property type="match status" value="1"/>
</dbReference>
<dbReference type="SMART" id="SM00450">
    <property type="entry name" value="RHOD"/>
    <property type="match status" value="1"/>
</dbReference>
<evidence type="ECO:0000256" key="9">
    <source>
        <dbReference type="ARBA" id="ARBA00022833"/>
    </source>
</evidence>
<feature type="coiled-coil region" evidence="15">
    <location>
        <begin position="16"/>
        <end position="43"/>
    </location>
</feature>
<comment type="cofactor">
    <cofactor evidence="14">
        <name>Zn(2+)</name>
        <dbReference type="ChEBI" id="CHEBI:29105"/>
    </cofactor>
    <text evidence="14">Binds 1 zinc ion per subunit.</text>
</comment>
<evidence type="ECO:0000256" key="15">
    <source>
        <dbReference type="SAM" id="Coils"/>
    </source>
</evidence>
<keyword evidence="11 14" id="KW-0501">Molybdenum cofactor biosynthesis</keyword>
<dbReference type="GO" id="GO:0061604">
    <property type="term" value="F:molybdopterin-synthase sulfurtransferase activity"/>
    <property type="evidence" value="ECO:0007669"/>
    <property type="project" value="UniProtKB-EC"/>
</dbReference>
<feature type="binding site" evidence="14">
    <location>
        <begin position="143"/>
        <end position="147"/>
    </location>
    <ligand>
        <name>ATP</name>
        <dbReference type="ChEBI" id="CHEBI:30616"/>
    </ligand>
</feature>
<dbReference type="GO" id="GO:0005829">
    <property type="term" value="C:cytosol"/>
    <property type="evidence" value="ECO:0007669"/>
    <property type="project" value="UniProtKB-SubCell"/>
</dbReference>
<accession>A0AAV9PBP8</accession>
<dbReference type="CDD" id="cd00757">
    <property type="entry name" value="ThiF_MoeB_HesA_family"/>
    <property type="match status" value="1"/>
</dbReference>
<evidence type="ECO:0000256" key="8">
    <source>
        <dbReference type="ARBA" id="ARBA00022786"/>
    </source>
</evidence>
<comment type="pathway">
    <text evidence="14">Cofactor biosynthesis; molybdopterin biosynthesis.</text>
</comment>
<sequence>MPSSEDQKAERDDRFRANKLCQIEIAEASLRDLKKELEDFDSAVSASGPDETADHTDAFPLVPDAEAKTDSQSSEWPLSSTEYQRYGRQMIMPEIGLRGQLQLKKAKVLIVGVGGLGCPAAAYLAGAGVGTLGLMDGDTVEVSNLHRQVAHATGRVGMSKVDSAYEYLYALNPEVNYIRHSFHLSPEHAISVFEQYDIVLDCTDHPTSRYLISDTSVLTSKPLVSASALKTEGQLIVLNDPPKPPGDLFGGPCYRCIFPKPPPAESVLSCGEGGILGPVVGVMGVLQALEAIKVLTRRSEAQGRMTDAEPATAQPVKASLLIFSAFSSPQFRTIKMRSRRADCAACSAKRVVTADSLSSGSLDYIAFCGRTTPVDVLDAQSRLSAKDFAQLPRDDQRVLVDVRDEVQYSICALPGSINVPWTGNADSWLSKAQDKGVMEDDQKEKYIVCRFGNDSQLAAKAMQQQHKDFPGITKDIRNGFQAWRKDVDPSWPDY</sequence>
<comment type="function">
    <text evidence="13">Plays a central role in 2-thiolation of mcm(5)S(2)U at tRNA wobble positions of cytosolic tRNA(Lys), tRNA(Glu) and tRNA(Gln). Also essential during biosynthesis of the molybdenum cofactor. Acts by mediating the C-terminal thiocarboxylation of sulfur carriers urm1 and mocs2a. Its N-terminus first activates urm1 and mocs2a as acyl-adenylates (-COAMP), then the persulfide sulfur on the catalytic cysteine is transferred to urm1 and mocs2a to form thiocarboxylation (-COSH) of their C-terminus. The reaction probably involves hydrogen sulfide that is generated from the persulfide intermediate and that acts as a nucleophile towards urm1 and mocs2a. Subsequently, a transient disulfide bond is formed. Does not use thiosulfate as sulfur donor; nfs1 probably acting as a sulfur donor for thiocarboxylation reactions.</text>
</comment>
<dbReference type="GO" id="GO:0004792">
    <property type="term" value="F:thiosulfate-cyanide sulfurtransferase activity"/>
    <property type="evidence" value="ECO:0007669"/>
    <property type="project" value="TreeGrafter"/>
</dbReference>
<comment type="pathway">
    <text evidence="14">tRNA modification; 5-methoxycarbonylmethyl-2-thiouridine-tRNA biosynthesis.</text>
</comment>
<evidence type="ECO:0000256" key="7">
    <source>
        <dbReference type="ARBA" id="ARBA00022741"/>
    </source>
</evidence>
<reference evidence="17 18" key="1">
    <citation type="submission" date="2023-08" db="EMBL/GenBank/DDBJ databases">
        <title>Black Yeasts Isolated from many extreme environments.</title>
        <authorList>
            <person name="Coleine C."/>
            <person name="Stajich J.E."/>
            <person name="Selbmann L."/>
        </authorList>
    </citation>
    <scope>NUCLEOTIDE SEQUENCE [LARGE SCALE GENOMIC DNA]</scope>
    <source>
        <strain evidence="17 18">CCFEE 5935</strain>
    </source>
</reference>
<evidence type="ECO:0000256" key="1">
    <source>
        <dbReference type="ARBA" id="ARBA00004514"/>
    </source>
</evidence>
<evidence type="ECO:0000256" key="2">
    <source>
        <dbReference type="ARBA" id="ARBA00022490"/>
    </source>
</evidence>
<dbReference type="InterPro" id="IPR036873">
    <property type="entry name" value="Rhodanese-like_dom_sf"/>
</dbReference>
<dbReference type="PANTHER" id="PTHR10953">
    <property type="entry name" value="UBIQUITIN-ACTIVATING ENZYME E1"/>
    <property type="match status" value="1"/>
</dbReference>
<dbReference type="FunFam" id="3.40.50.720:FF:000033">
    <property type="entry name" value="Adenylyltransferase and sulfurtransferase MOCS3"/>
    <property type="match status" value="1"/>
</dbReference>
<feature type="domain" description="Rhodanese" evidence="16">
    <location>
        <begin position="393"/>
        <end position="492"/>
    </location>
</feature>
<comment type="catalytic activity">
    <reaction evidence="14">
        <text>[molybdopterin-synthase sulfur-carrier protein]-C-terminal Gly-Gly + ATP + H(+) = [molybdopterin-synthase sulfur-carrier protein]-C-terminal Gly-Gly-AMP + diphosphate</text>
        <dbReference type="Rhea" id="RHEA:43616"/>
        <dbReference type="Rhea" id="RHEA-COMP:12159"/>
        <dbReference type="Rhea" id="RHEA-COMP:12202"/>
        <dbReference type="ChEBI" id="CHEBI:15378"/>
        <dbReference type="ChEBI" id="CHEBI:30616"/>
        <dbReference type="ChEBI" id="CHEBI:33019"/>
        <dbReference type="ChEBI" id="CHEBI:90618"/>
        <dbReference type="ChEBI" id="CHEBI:90778"/>
        <dbReference type="EC" id="2.7.7.80"/>
    </reaction>
</comment>
<keyword evidence="9 14" id="KW-0862">Zinc</keyword>
<feature type="active site" description="Glycyl thioester intermediate; for adenylyltransferase activity" evidence="14">
    <location>
        <position position="270"/>
    </location>
</feature>
<proteinExistence type="inferred from homology"/>
<feature type="binding site" evidence="14">
    <location>
        <begin position="204"/>
        <end position="205"/>
    </location>
    <ligand>
        <name>ATP</name>
        <dbReference type="ChEBI" id="CHEBI:30616"/>
    </ligand>
</feature>
<dbReference type="InterPro" id="IPR000594">
    <property type="entry name" value="ThiF_NAD_FAD-bd"/>
</dbReference>
<keyword evidence="3 14" id="KW-0808">Transferase</keyword>
<protein>
    <recommendedName>
        <fullName evidence="14">Adenylyltransferase and sulfurtransferase uba4</fullName>
    </recommendedName>
    <alternativeName>
        <fullName evidence="14">Common component for nitrate reductase and xanthine dehydrogenase protein F</fullName>
    </alternativeName>
    <alternativeName>
        <fullName evidence="14">Ubiquitin-like protein activator 4</fullName>
    </alternativeName>
    <domain>
        <recommendedName>
            <fullName evidence="14">Molybdopterin-synthase adenylyltransferase</fullName>
            <ecNumber evidence="14">2.7.7.80</ecNumber>
        </recommendedName>
        <alternativeName>
            <fullName evidence="14">Adenylyltransferase uba4</fullName>
        </alternativeName>
        <alternativeName>
            <fullName evidence="14">Sulfur carrier protein MOCS2A adenylyltransferase</fullName>
        </alternativeName>
    </domain>
    <domain>
        <recommendedName>
            <fullName evidence="14">Molybdopterin-synthase sulfurtransferase</fullName>
            <ecNumber evidence="14">2.8.1.11</ecNumber>
        </recommendedName>
        <alternativeName>
            <fullName evidence="14">Sulfurtransferase uba4</fullName>
        </alternativeName>
        <alternativeName>
            <fullName evidence="14">Sulfur carrier protein MOCS2A sulfurtransferase</fullName>
        </alternativeName>
    </domain>
</protein>
<evidence type="ECO:0000256" key="14">
    <source>
        <dbReference type="HAMAP-Rule" id="MF_03049"/>
    </source>
</evidence>
<dbReference type="GO" id="GO:0002143">
    <property type="term" value="P:tRNA wobble position uridine thiolation"/>
    <property type="evidence" value="ECO:0007669"/>
    <property type="project" value="InterPro"/>
</dbReference>
<dbReference type="PROSITE" id="PS50206">
    <property type="entry name" value="RHODANESE_3"/>
    <property type="match status" value="1"/>
</dbReference>
<dbReference type="InterPro" id="IPR001763">
    <property type="entry name" value="Rhodanese-like_dom"/>
</dbReference>
<comment type="similarity">
    <text evidence="14">In the N-terminal section; belongs to the HesA/MoeB/ThiF family. UBA4 subfamily.</text>
</comment>
<evidence type="ECO:0000313" key="17">
    <source>
        <dbReference type="EMBL" id="KAK5168970.1"/>
    </source>
</evidence>
<keyword evidence="18" id="KW-1185">Reference proteome</keyword>
<dbReference type="EC" id="2.7.7.80" evidence="14"/>
<feature type="binding site" evidence="14">
    <location>
        <position position="115"/>
    </location>
    <ligand>
        <name>ATP</name>
        <dbReference type="ChEBI" id="CHEBI:30616"/>
    </ligand>
</feature>
<evidence type="ECO:0000313" key="18">
    <source>
        <dbReference type="Proteomes" id="UP001337655"/>
    </source>
</evidence>
<keyword evidence="6 14" id="KW-0479">Metal-binding</keyword>
<feature type="binding site" evidence="14">
    <location>
        <position position="346"/>
    </location>
    <ligand>
        <name>Zn(2+)</name>
        <dbReference type="ChEBI" id="CHEBI:29105"/>
    </ligand>
</feature>
<gene>
    <name evidence="14" type="primary">uba4</name>
    <name evidence="14" type="synonym">cnxF</name>
    <name evidence="17" type="ORF">LTR77_006279</name>
</gene>
<keyword evidence="4 14" id="KW-0819">tRNA processing</keyword>
<dbReference type="GO" id="GO:0032447">
    <property type="term" value="P:protein urmylation"/>
    <property type="evidence" value="ECO:0007669"/>
    <property type="project" value="TreeGrafter"/>
</dbReference>
<keyword evidence="8" id="KW-0833">Ubl conjugation pathway</keyword>
<evidence type="ECO:0000259" key="16">
    <source>
        <dbReference type="PROSITE" id="PS50206"/>
    </source>
</evidence>
<evidence type="ECO:0000256" key="5">
    <source>
        <dbReference type="ARBA" id="ARBA00022695"/>
    </source>
</evidence>
<evidence type="ECO:0000256" key="10">
    <source>
        <dbReference type="ARBA" id="ARBA00022840"/>
    </source>
</evidence>
<dbReference type="InterPro" id="IPR028885">
    <property type="entry name" value="MOCS3/Uba4"/>
</dbReference>
<dbReference type="SUPFAM" id="SSF69572">
    <property type="entry name" value="Activating enzymes of the ubiquitin-like proteins"/>
    <property type="match status" value="1"/>
</dbReference>
<organism evidence="17 18">
    <name type="scientific">Saxophila tyrrhenica</name>
    <dbReference type="NCBI Taxonomy" id="1690608"/>
    <lineage>
        <taxon>Eukaryota</taxon>
        <taxon>Fungi</taxon>
        <taxon>Dikarya</taxon>
        <taxon>Ascomycota</taxon>
        <taxon>Pezizomycotina</taxon>
        <taxon>Dothideomycetes</taxon>
        <taxon>Dothideomycetidae</taxon>
        <taxon>Mycosphaerellales</taxon>
        <taxon>Extremaceae</taxon>
        <taxon>Saxophila</taxon>
    </lineage>
</organism>
<feature type="binding site" evidence="14">
    <location>
        <position position="256"/>
    </location>
    <ligand>
        <name>Zn(2+)</name>
        <dbReference type="ChEBI" id="CHEBI:29105"/>
    </ligand>
</feature>
<name>A0AAV9PBP8_9PEZI</name>
<comment type="function">
    <text evidence="14">Plays a central role in 2-thiolation of mcm(5)S(2)U at tRNA wobble positions of cytosolic tRNA(Lys), tRNA(Glu) and tRNA(Gln). Also essential during biosynthesis of the molybdenum cofactor. Acts by mediating the C-terminal thiocarboxylation of sulfur carriers urm1 and MOCS2A. Its N-terminus first activates urm1 and MOCS2A as acyl-adenylates (-COAMP), then the persulfide sulfur on the catalytic cysteine is transferred to urm1 and MOCS2A to form thiocarboxylation (-COSH) of their C-terminus. The reaction probably involves hydrogen sulfide that is generated from the persulfide intermediate and that acts as nucleophile towards urm1 and MOCS2A. Subsequently, a transient disulfide bond is formed. Does not use thiosulfate as sulfur donor; nfs1 probably acting as a sulfur donor for thiocarboxylation reactions.</text>
</comment>
<feature type="binding site" evidence="14">
    <location>
        <position position="160"/>
    </location>
    <ligand>
        <name>ATP</name>
        <dbReference type="ChEBI" id="CHEBI:30616"/>
    </ligand>
</feature>
<keyword evidence="5" id="KW-0548">Nucleotidyltransferase</keyword>
<dbReference type="Gene3D" id="3.40.50.720">
    <property type="entry name" value="NAD(P)-binding Rossmann-like Domain"/>
    <property type="match status" value="1"/>
</dbReference>
<dbReference type="InterPro" id="IPR045886">
    <property type="entry name" value="ThiF/MoeB/HesA"/>
</dbReference>
<evidence type="ECO:0000256" key="3">
    <source>
        <dbReference type="ARBA" id="ARBA00022679"/>
    </source>
</evidence>
<dbReference type="Pfam" id="PF00899">
    <property type="entry name" value="ThiF"/>
    <property type="match status" value="1"/>
</dbReference>